<dbReference type="EMBL" id="FNAR01000003">
    <property type="protein sequence ID" value="SDE09998.1"/>
    <property type="molecule type" value="Genomic_DNA"/>
</dbReference>
<evidence type="ECO:0000313" key="2">
    <source>
        <dbReference type="Proteomes" id="UP000198823"/>
    </source>
</evidence>
<reference evidence="1 2" key="1">
    <citation type="submission" date="2016-10" db="EMBL/GenBank/DDBJ databases">
        <authorList>
            <person name="de Groot N.N."/>
        </authorList>
    </citation>
    <scope>NUCLEOTIDE SEQUENCE [LARGE SCALE GENOMIC DNA]</scope>
    <source>
        <strain evidence="1 2">CGMCC 1.6762</strain>
    </source>
</reference>
<name>A0A1G7A4Y8_9BACL</name>
<dbReference type="Pfam" id="PF09661">
    <property type="entry name" value="DUF2398"/>
    <property type="match status" value="1"/>
</dbReference>
<protein>
    <submittedName>
        <fullName evidence="1">TIGR02678 family protein</fullName>
    </submittedName>
</protein>
<evidence type="ECO:0000313" key="1">
    <source>
        <dbReference type="EMBL" id="SDE09998.1"/>
    </source>
</evidence>
<gene>
    <name evidence="1" type="ORF">SAMN04488126_103198</name>
</gene>
<dbReference type="NCBIfam" id="TIGR02678">
    <property type="entry name" value="TIGR02678 family protein"/>
    <property type="match status" value="1"/>
</dbReference>
<organism evidence="1 2">
    <name type="scientific">Bhargavaea beijingensis</name>
    <dbReference type="NCBI Taxonomy" id="426756"/>
    <lineage>
        <taxon>Bacteria</taxon>
        <taxon>Bacillati</taxon>
        <taxon>Bacillota</taxon>
        <taxon>Bacilli</taxon>
        <taxon>Bacillales</taxon>
        <taxon>Caryophanaceae</taxon>
        <taxon>Bhargavaea</taxon>
    </lineage>
</organism>
<accession>A0A1G7A4Y8</accession>
<dbReference type="STRING" id="426756.SAMN04488126_103198"/>
<proteinExistence type="predicted"/>
<dbReference type="RefSeq" id="WP_092094914.1">
    <property type="nucleotide sequence ID" value="NZ_FNAR01000003.1"/>
</dbReference>
<dbReference type="InterPro" id="IPR013494">
    <property type="entry name" value="CHP02678"/>
</dbReference>
<sequence>MDKNGFDEQSVKALDLLLHHYWILRSEQPEWHRLIREREKPLRTYLRERFGLQLHIHPQFVKLEKIPAVPEAFMGIAEFEEPLDYAIFCCALAFLQDKSPDEQFLLSEMCRDIQEDYPAEPGIDWTLYIHRKSLIRALRKLMDFGLLWTIDGELARFDRNEEQEVLYEATEYGRYFMRTFPADLLSMDSWQEIPDAEHNPDPELDRRHRVYRKLFFSPGVERDGDGDSDFHYIRNFRGRLSDSIEEHSPYRLRVFRNTAFLSVEEPRQHHTVFPMQKAAGDLILQLSAELRKRMDQFPPGPDGAVILTEGEFDHLLGEMREVYGSGWTKHFRDGTPAAVRAELIDEMIQWAMADHEPENGMIRILPLAGVLAGGYPDDFNEGSETP</sequence>
<dbReference type="Proteomes" id="UP000198823">
    <property type="component" value="Unassembled WGS sequence"/>
</dbReference>
<dbReference type="OrthoDB" id="1654131at2"/>
<dbReference type="AlphaFoldDB" id="A0A1G7A4Y8"/>